<keyword evidence="5" id="KW-1185">Reference proteome</keyword>
<evidence type="ECO:0000313" key="4">
    <source>
        <dbReference type="EMBL" id="KXN69139.1"/>
    </source>
</evidence>
<feature type="compositionally biased region" description="Basic and acidic residues" evidence="1">
    <location>
        <begin position="1"/>
        <end position="10"/>
    </location>
</feature>
<name>A0A137P2K1_CONC2</name>
<evidence type="ECO:0000256" key="2">
    <source>
        <dbReference type="SAM" id="Phobius"/>
    </source>
</evidence>
<feature type="transmembrane region" description="Helical" evidence="2">
    <location>
        <begin position="215"/>
        <end position="236"/>
    </location>
</feature>
<evidence type="ECO:0000256" key="1">
    <source>
        <dbReference type="SAM" id="MobiDB-lite"/>
    </source>
</evidence>
<gene>
    <name evidence="4" type="ORF">CONCODRAFT_79465</name>
</gene>
<dbReference type="GO" id="GO:0006998">
    <property type="term" value="P:nuclear envelope organization"/>
    <property type="evidence" value="ECO:0007669"/>
    <property type="project" value="InterPro"/>
</dbReference>
<feature type="domain" description="Brl1/Brr6" evidence="3">
    <location>
        <begin position="209"/>
        <end position="334"/>
    </location>
</feature>
<dbReference type="GO" id="GO:0031965">
    <property type="term" value="C:nuclear membrane"/>
    <property type="evidence" value="ECO:0007669"/>
    <property type="project" value="InterPro"/>
</dbReference>
<evidence type="ECO:0000259" key="3">
    <source>
        <dbReference type="SMART" id="SM01042"/>
    </source>
</evidence>
<sequence>MPRNSKDQTPHPKRKTKQKKSKQLEEKNVEEDDSIVISDTEDTDYFESSQLSNSINRESASIDLDADKSTLSNSRHFSRSFASFEDQPVLYRSSPERTDNIMKTILKTPSPLQFSKPPKLRRFLSNESNISNISLASSYHFLNSQEMEEERRLFFGGDDEDGSSGNESLVSKNLSKSKLNSSVLSTITSSSSKYSSTNTQNSSNLLPQIQYYSTILIYTSISLVFLYFSLLLIYTFHQDYNWRYIEEIKINKLKIIECGRKYTKQCISPGPPQHMVEKCKEFNICRSRGENDIKRTELISKIFGDIASSFIDSFSYKAILFYFLFGCILLMLIKWVLITKQPTVRIIEVEKKRD</sequence>
<feature type="compositionally biased region" description="Acidic residues" evidence="1">
    <location>
        <begin position="28"/>
        <end position="42"/>
    </location>
</feature>
<accession>A0A137P2K1</accession>
<keyword evidence="2" id="KW-0472">Membrane</keyword>
<proteinExistence type="predicted"/>
<keyword evidence="2" id="KW-0812">Transmembrane</keyword>
<dbReference type="GO" id="GO:0055088">
    <property type="term" value="P:lipid homeostasis"/>
    <property type="evidence" value="ECO:0007669"/>
    <property type="project" value="InterPro"/>
</dbReference>
<dbReference type="OrthoDB" id="5961at2759"/>
<organism evidence="4 5">
    <name type="scientific">Conidiobolus coronatus (strain ATCC 28846 / CBS 209.66 / NRRL 28638)</name>
    <name type="common">Delacroixia coronata</name>
    <dbReference type="NCBI Taxonomy" id="796925"/>
    <lineage>
        <taxon>Eukaryota</taxon>
        <taxon>Fungi</taxon>
        <taxon>Fungi incertae sedis</taxon>
        <taxon>Zoopagomycota</taxon>
        <taxon>Entomophthoromycotina</taxon>
        <taxon>Entomophthoromycetes</taxon>
        <taxon>Entomophthorales</taxon>
        <taxon>Ancylistaceae</taxon>
        <taxon>Conidiobolus</taxon>
    </lineage>
</organism>
<keyword evidence="2" id="KW-1133">Transmembrane helix</keyword>
<dbReference type="InterPro" id="IPR040202">
    <property type="entry name" value="Brl1/Brr6"/>
</dbReference>
<feature type="compositionally biased region" description="Basic residues" evidence="1">
    <location>
        <begin position="11"/>
        <end position="21"/>
    </location>
</feature>
<dbReference type="EMBL" id="KQ964546">
    <property type="protein sequence ID" value="KXN69139.1"/>
    <property type="molecule type" value="Genomic_DNA"/>
</dbReference>
<dbReference type="SMART" id="SM01042">
    <property type="entry name" value="Brr6_like_C_C"/>
    <property type="match status" value="1"/>
</dbReference>
<dbReference type="Proteomes" id="UP000070444">
    <property type="component" value="Unassembled WGS sequence"/>
</dbReference>
<feature type="region of interest" description="Disordered" evidence="1">
    <location>
        <begin position="1"/>
        <end position="42"/>
    </location>
</feature>
<dbReference type="PANTHER" id="PTHR28136">
    <property type="entry name" value="NUCLEUS EXPORT PROTEIN BRR6"/>
    <property type="match status" value="1"/>
</dbReference>
<dbReference type="InterPro" id="IPR018767">
    <property type="entry name" value="Brl1/Brr6_dom"/>
</dbReference>
<reference evidence="4 5" key="1">
    <citation type="journal article" date="2015" name="Genome Biol. Evol.">
        <title>Phylogenomic analyses indicate that early fungi evolved digesting cell walls of algal ancestors of land plants.</title>
        <authorList>
            <person name="Chang Y."/>
            <person name="Wang S."/>
            <person name="Sekimoto S."/>
            <person name="Aerts A.L."/>
            <person name="Choi C."/>
            <person name="Clum A."/>
            <person name="LaButti K.M."/>
            <person name="Lindquist E.A."/>
            <person name="Yee Ngan C."/>
            <person name="Ohm R.A."/>
            <person name="Salamov A.A."/>
            <person name="Grigoriev I.V."/>
            <person name="Spatafora J.W."/>
            <person name="Berbee M.L."/>
        </authorList>
    </citation>
    <scope>NUCLEOTIDE SEQUENCE [LARGE SCALE GENOMIC DNA]</scope>
    <source>
        <strain evidence="4 5">NRRL 28638</strain>
    </source>
</reference>
<evidence type="ECO:0000313" key="5">
    <source>
        <dbReference type="Proteomes" id="UP000070444"/>
    </source>
</evidence>
<protein>
    <recommendedName>
        <fullName evidence="3">Brl1/Brr6 domain-containing protein</fullName>
    </recommendedName>
</protein>
<dbReference type="PANTHER" id="PTHR28136:SF1">
    <property type="entry name" value="NUCLEUS EXPORT PROTEIN BRL1"/>
    <property type="match status" value="1"/>
</dbReference>
<dbReference type="Pfam" id="PF10104">
    <property type="entry name" value="Brr6_like_C_C"/>
    <property type="match status" value="1"/>
</dbReference>
<feature type="transmembrane region" description="Helical" evidence="2">
    <location>
        <begin position="319"/>
        <end position="337"/>
    </location>
</feature>
<dbReference type="AlphaFoldDB" id="A0A137P2K1"/>